<dbReference type="EMBL" id="ASPP01000480">
    <property type="protein sequence ID" value="ETO36607.1"/>
    <property type="molecule type" value="Genomic_DNA"/>
</dbReference>
<keyword evidence="2" id="KW-1185">Reference proteome</keyword>
<gene>
    <name evidence="1" type="ORF">RFI_00455</name>
</gene>
<organism evidence="1 2">
    <name type="scientific">Reticulomyxa filosa</name>
    <dbReference type="NCBI Taxonomy" id="46433"/>
    <lineage>
        <taxon>Eukaryota</taxon>
        <taxon>Sar</taxon>
        <taxon>Rhizaria</taxon>
        <taxon>Retaria</taxon>
        <taxon>Foraminifera</taxon>
        <taxon>Monothalamids</taxon>
        <taxon>Reticulomyxidae</taxon>
        <taxon>Reticulomyxa</taxon>
    </lineage>
</organism>
<evidence type="ECO:0000313" key="1">
    <source>
        <dbReference type="EMBL" id="ETO36607.1"/>
    </source>
</evidence>
<protein>
    <submittedName>
        <fullName evidence="1">Uncharacterized protein</fullName>
    </submittedName>
</protein>
<accession>X6PFY1</accession>
<reference evidence="1 2" key="1">
    <citation type="journal article" date="2013" name="Curr. Biol.">
        <title>The Genome of the Foraminiferan Reticulomyxa filosa.</title>
        <authorList>
            <person name="Glockner G."/>
            <person name="Hulsmann N."/>
            <person name="Schleicher M."/>
            <person name="Noegel A.A."/>
            <person name="Eichinger L."/>
            <person name="Gallinger C."/>
            <person name="Pawlowski J."/>
            <person name="Sierra R."/>
            <person name="Euteneuer U."/>
            <person name="Pillet L."/>
            <person name="Moustafa A."/>
            <person name="Platzer M."/>
            <person name="Groth M."/>
            <person name="Szafranski K."/>
            <person name="Schliwa M."/>
        </authorList>
    </citation>
    <scope>NUCLEOTIDE SEQUENCE [LARGE SCALE GENOMIC DNA]</scope>
</reference>
<proteinExistence type="predicted"/>
<name>X6PFY1_RETFI</name>
<dbReference type="Proteomes" id="UP000023152">
    <property type="component" value="Unassembled WGS sequence"/>
</dbReference>
<dbReference type="AlphaFoldDB" id="X6PFY1"/>
<comment type="caution">
    <text evidence="1">The sequence shown here is derived from an EMBL/GenBank/DDBJ whole genome shotgun (WGS) entry which is preliminary data.</text>
</comment>
<evidence type="ECO:0000313" key="2">
    <source>
        <dbReference type="Proteomes" id="UP000023152"/>
    </source>
</evidence>
<sequence length="234" mass="28113">MESGECCLFVHYGCNIDFLDGELQDHLVKNMIYHFNLIQAKTKELEDIIRKQQELRKARESKNFRIEYEVKITDELKIELIDDITLDNVFAYLLNEKSNLFDWNCINWSKYQSNCNQCRKYSIEQCRVDSKLFNVTFVHDVNWYRHHLKNAKIKQEDVRDLIIQLKGFWKAAKDCWKESKNMFIMKGIQVLFEKIEQHEVFAFYQSTMSECKHNRLKIASSPISDLFWALMKRT</sequence>